<dbReference type="InterPro" id="IPR043837">
    <property type="entry name" value="Mtf2-like_C"/>
</dbReference>
<reference evidence="3" key="1">
    <citation type="submission" date="2022-07" db="EMBL/GenBank/DDBJ databases">
        <title>Phylogenomic reconstructions and comparative analyses of Kickxellomycotina fungi.</title>
        <authorList>
            <person name="Reynolds N.K."/>
            <person name="Stajich J.E."/>
            <person name="Barry K."/>
            <person name="Grigoriev I.V."/>
            <person name="Crous P."/>
            <person name="Smith M.E."/>
        </authorList>
    </citation>
    <scope>NUCLEOTIDE SEQUENCE</scope>
    <source>
        <strain evidence="3">RSA 861</strain>
    </source>
</reference>
<feature type="region of interest" description="Disordered" evidence="1">
    <location>
        <begin position="123"/>
        <end position="142"/>
    </location>
</feature>
<feature type="region of interest" description="Disordered" evidence="1">
    <location>
        <begin position="43"/>
        <end position="76"/>
    </location>
</feature>
<dbReference type="AlphaFoldDB" id="A0A9W8A5F1"/>
<dbReference type="EMBL" id="JANBPT010000341">
    <property type="protein sequence ID" value="KAJ1923320.1"/>
    <property type="molecule type" value="Genomic_DNA"/>
</dbReference>
<feature type="compositionally biased region" description="Polar residues" evidence="1">
    <location>
        <begin position="106"/>
        <end position="115"/>
    </location>
</feature>
<dbReference type="Pfam" id="PF19189">
    <property type="entry name" value="Mtf2"/>
    <property type="match status" value="1"/>
</dbReference>
<sequence>MLRFTHFTARSAASIRPTLRTAAALKSWRSLSMAPSTRFVASAVHASQDPPHSTSSPSKLPPSPPPPLDSAAGDSVDSRLSPLEKYLVQLLEQSGGDGSKKGLSRPLSTPTAPQLQATSAAFRTAGSPPTLTQSQVRADDWSPGSMDDIALADFANALDDHVAAATTGRRSMTRSDDGEYDGVVAASDTEMAQWFASDPLANPSETDYTGLSDRTTTTTTATHISTFSAGTGSTPLGHFMDTMLRMDAIETWLSQLAKSSTNLEFQRHLAELFALNQESTQATANPSATGGGGGLNLPERQSHIRPPKLSARLITGCLKQCQRTGLLGYILVIMDQIRQLGWSTYITLVTTEVYNTLLSVLWESRTAAAWPRPLPATGLILRYLDEMLSYGTLANDQTREIMQRVLHDIDLEVPNVRLANQMKLQFYGRLTRLGIA</sequence>
<dbReference type="OrthoDB" id="5589345at2759"/>
<protein>
    <recommendedName>
        <fullName evidence="2">Mtf2-like C-terminal domain-containing protein</fullName>
    </recommendedName>
</protein>
<feature type="region of interest" description="Disordered" evidence="1">
    <location>
        <begin position="280"/>
        <end position="299"/>
    </location>
</feature>
<feature type="compositionally biased region" description="Polar residues" evidence="1">
    <location>
        <begin position="123"/>
        <end position="136"/>
    </location>
</feature>
<keyword evidence="4" id="KW-1185">Reference proteome</keyword>
<organism evidence="3 4">
    <name type="scientific">Tieghemiomyces parasiticus</name>
    <dbReference type="NCBI Taxonomy" id="78921"/>
    <lineage>
        <taxon>Eukaryota</taxon>
        <taxon>Fungi</taxon>
        <taxon>Fungi incertae sedis</taxon>
        <taxon>Zoopagomycota</taxon>
        <taxon>Kickxellomycotina</taxon>
        <taxon>Dimargaritomycetes</taxon>
        <taxon>Dimargaritales</taxon>
        <taxon>Dimargaritaceae</taxon>
        <taxon>Tieghemiomyces</taxon>
    </lineage>
</organism>
<dbReference type="Proteomes" id="UP001150569">
    <property type="component" value="Unassembled WGS sequence"/>
</dbReference>
<accession>A0A9W8A5F1</accession>
<name>A0A9W8A5F1_9FUNG</name>
<feature type="domain" description="Mtf2-like C-terminal" evidence="2">
    <location>
        <begin position="254"/>
        <end position="411"/>
    </location>
</feature>
<evidence type="ECO:0000313" key="4">
    <source>
        <dbReference type="Proteomes" id="UP001150569"/>
    </source>
</evidence>
<evidence type="ECO:0000259" key="2">
    <source>
        <dbReference type="Pfam" id="PF19189"/>
    </source>
</evidence>
<feature type="region of interest" description="Disordered" evidence="1">
    <location>
        <begin position="94"/>
        <end position="115"/>
    </location>
</feature>
<feature type="compositionally biased region" description="Pro residues" evidence="1">
    <location>
        <begin position="59"/>
        <end position="68"/>
    </location>
</feature>
<evidence type="ECO:0000313" key="3">
    <source>
        <dbReference type="EMBL" id="KAJ1923320.1"/>
    </source>
</evidence>
<comment type="caution">
    <text evidence="3">The sequence shown here is derived from an EMBL/GenBank/DDBJ whole genome shotgun (WGS) entry which is preliminary data.</text>
</comment>
<dbReference type="GO" id="GO:0005739">
    <property type="term" value="C:mitochondrion"/>
    <property type="evidence" value="ECO:0007669"/>
    <property type="project" value="InterPro"/>
</dbReference>
<gene>
    <name evidence="3" type="ORF">IWQ60_005953</name>
</gene>
<proteinExistence type="predicted"/>
<evidence type="ECO:0000256" key="1">
    <source>
        <dbReference type="SAM" id="MobiDB-lite"/>
    </source>
</evidence>